<reference evidence="7 8" key="1">
    <citation type="submission" date="2024-06" db="EMBL/GenBank/DDBJ databases">
        <title>Halorubrum miltondacostae sp. nov., a potential PHA producer isolated from an inland solar saltern in Rio Maior, Portugal.</title>
        <authorList>
            <person name="Albuquerque L."/>
            <person name="Viver T."/>
            <person name="Barroso C."/>
            <person name="Claudino R."/>
            <person name="Galvan M."/>
            <person name="Simoes G."/>
            <person name="Lobo Da Cunha A."/>
            <person name="Egas C."/>
        </authorList>
    </citation>
    <scope>NUCLEOTIDE SEQUENCE [LARGE SCALE GENOMIC DNA]</scope>
    <source>
        <strain evidence="7 8">DSM 18646</strain>
    </source>
</reference>
<evidence type="ECO:0000256" key="5">
    <source>
        <dbReference type="ARBA" id="ARBA00022840"/>
    </source>
</evidence>
<evidence type="ECO:0000256" key="3">
    <source>
        <dbReference type="ARBA" id="ARBA00022741"/>
    </source>
</evidence>
<dbReference type="GO" id="GO:0016301">
    <property type="term" value="F:kinase activity"/>
    <property type="evidence" value="ECO:0007669"/>
    <property type="project" value="UniProtKB-KW"/>
</dbReference>
<gene>
    <name evidence="7" type="ORF">ABNG02_12890</name>
</gene>
<keyword evidence="3" id="KW-0547">Nucleotide-binding</keyword>
<dbReference type="RefSeq" id="WP_371153036.1">
    <property type="nucleotide sequence ID" value="NZ_JBEDNW010000007.1"/>
</dbReference>
<dbReference type="PANTHER" id="PTHR43085">
    <property type="entry name" value="HEXOKINASE FAMILY MEMBER"/>
    <property type="match status" value="1"/>
</dbReference>
<evidence type="ECO:0000256" key="4">
    <source>
        <dbReference type="ARBA" id="ARBA00022777"/>
    </source>
</evidence>
<accession>A0ABV4ISW3</accession>
<proteinExistence type="inferred from homology"/>
<evidence type="ECO:0000256" key="2">
    <source>
        <dbReference type="ARBA" id="ARBA00022679"/>
    </source>
</evidence>
<sequence>MTRETLVAGEALIDFIPDRHGALAAVESFSRQAGGAPANVAVGLARLGRTPWFCTTLATDAFGDHLASVLDREGIPDRFVSREPDAQTALAFVSHSRDADREFTFYRQGTADRRFDASGVPDDVLESVDVVVVGGVTLTVEPARSATFDLVERARAAGCRVLFDPNVRPELWEVDPAPTMRRMLSMTDVLKGS</sequence>
<dbReference type="InterPro" id="IPR011611">
    <property type="entry name" value="PfkB_dom"/>
</dbReference>
<evidence type="ECO:0000313" key="7">
    <source>
        <dbReference type="EMBL" id="MEZ3168221.1"/>
    </source>
</evidence>
<dbReference type="InterPro" id="IPR029056">
    <property type="entry name" value="Ribokinase-like"/>
</dbReference>
<protein>
    <submittedName>
        <fullName evidence="7">PfkB family carbohydrate kinase</fullName>
    </submittedName>
</protein>
<name>A0ABV4ISW3_9EURY</name>
<evidence type="ECO:0000313" key="8">
    <source>
        <dbReference type="Proteomes" id="UP001567571"/>
    </source>
</evidence>
<keyword evidence="4 7" id="KW-0418">Kinase</keyword>
<evidence type="ECO:0000259" key="6">
    <source>
        <dbReference type="Pfam" id="PF00294"/>
    </source>
</evidence>
<keyword evidence="2" id="KW-0808">Transferase</keyword>
<comment type="similarity">
    <text evidence="1">Belongs to the carbohydrate kinase PfkB family.</text>
</comment>
<keyword evidence="5" id="KW-0067">ATP-binding</keyword>
<dbReference type="Pfam" id="PF00294">
    <property type="entry name" value="PfkB"/>
    <property type="match status" value="1"/>
</dbReference>
<dbReference type="Gene3D" id="3.40.1190.20">
    <property type="match status" value="1"/>
</dbReference>
<dbReference type="Proteomes" id="UP001567571">
    <property type="component" value="Unassembled WGS sequence"/>
</dbReference>
<keyword evidence="8" id="KW-1185">Reference proteome</keyword>
<dbReference type="InterPro" id="IPR050306">
    <property type="entry name" value="PfkB_Carbo_kinase"/>
</dbReference>
<dbReference type="SUPFAM" id="SSF53613">
    <property type="entry name" value="Ribokinase-like"/>
    <property type="match status" value="1"/>
</dbReference>
<evidence type="ECO:0000256" key="1">
    <source>
        <dbReference type="ARBA" id="ARBA00010688"/>
    </source>
</evidence>
<comment type="caution">
    <text evidence="7">The sequence shown here is derived from an EMBL/GenBank/DDBJ whole genome shotgun (WGS) entry which is preliminary data.</text>
</comment>
<dbReference type="PANTHER" id="PTHR43085:SF1">
    <property type="entry name" value="PSEUDOURIDINE KINASE-RELATED"/>
    <property type="match status" value="1"/>
</dbReference>
<organism evidence="7 8">
    <name type="scientific">Halorubrum ejinorense</name>
    <dbReference type="NCBI Taxonomy" id="425309"/>
    <lineage>
        <taxon>Archaea</taxon>
        <taxon>Methanobacteriati</taxon>
        <taxon>Methanobacteriota</taxon>
        <taxon>Stenosarchaea group</taxon>
        <taxon>Halobacteria</taxon>
        <taxon>Halobacteriales</taxon>
        <taxon>Haloferacaceae</taxon>
        <taxon>Halorubrum</taxon>
    </lineage>
</organism>
<feature type="domain" description="Carbohydrate kinase PfkB" evidence="6">
    <location>
        <begin position="6"/>
        <end position="192"/>
    </location>
</feature>
<dbReference type="EMBL" id="JBEDNW010000007">
    <property type="protein sequence ID" value="MEZ3168221.1"/>
    <property type="molecule type" value="Genomic_DNA"/>
</dbReference>
<feature type="non-terminal residue" evidence="7">
    <location>
        <position position="193"/>
    </location>
</feature>